<dbReference type="InterPro" id="IPR032244">
    <property type="entry name" value="LapD_MoxY_N"/>
</dbReference>
<dbReference type="InterPro" id="IPR043128">
    <property type="entry name" value="Rev_trsase/Diguanyl_cyclase"/>
</dbReference>
<evidence type="ECO:0008006" key="7">
    <source>
        <dbReference type="Google" id="ProtNLM"/>
    </source>
</evidence>
<gene>
    <name evidence="5" type="ORF">SRAA_0004</name>
</gene>
<keyword evidence="1" id="KW-1133">Transmembrane helix</keyword>
<evidence type="ECO:0000259" key="3">
    <source>
        <dbReference type="PROSITE" id="PS50885"/>
    </source>
</evidence>
<dbReference type="PANTHER" id="PTHR33121:SF79">
    <property type="entry name" value="CYCLIC DI-GMP PHOSPHODIESTERASE PDED-RELATED"/>
    <property type="match status" value="1"/>
</dbReference>
<evidence type="ECO:0000313" key="5">
    <source>
        <dbReference type="EMBL" id="BAO79858.1"/>
    </source>
</evidence>
<dbReference type="SUPFAM" id="SSF141868">
    <property type="entry name" value="EAL domain-like"/>
    <property type="match status" value="1"/>
</dbReference>
<evidence type="ECO:0000313" key="6">
    <source>
        <dbReference type="Proteomes" id="UP000067461"/>
    </source>
</evidence>
<dbReference type="InterPro" id="IPR035919">
    <property type="entry name" value="EAL_sf"/>
</dbReference>
<dbReference type="InterPro" id="IPR029787">
    <property type="entry name" value="Nucleotide_cyclase"/>
</dbReference>
<reference evidence="5 6" key="1">
    <citation type="journal article" date="2014" name="Nat. Commun.">
        <title>Physiological and genomic features of highly alkaliphilic hydrogen-utilizing Betaproteobacteria from a continental serpentinizing site.</title>
        <authorList>
            <person name="Suzuki S."/>
            <person name="Kuenen J.G."/>
            <person name="Schipper K."/>
            <person name="van der Velde S."/>
            <person name="Ishii S."/>
            <person name="Wu A."/>
            <person name="Sorokin D.Y."/>
            <person name="Tenney A."/>
            <person name="Meng X.Y."/>
            <person name="Morrill P.L."/>
            <person name="Kamagata Y."/>
            <person name="Muyzer G."/>
            <person name="Nealson K.H."/>
        </authorList>
    </citation>
    <scope>NUCLEOTIDE SEQUENCE [LARGE SCALE GENOMIC DNA]</scope>
    <source>
        <strain evidence="5 6">A1</strain>
    </source>
</reference>
<dbReference type="STRING" id="1458425.SRAA_0004"/>
<dbReference type="AlphaFoldDB" id="A0A060NKC6"/>
<sequence length="640" mass="70250">MSLVKQLWLAIIVVMAIAFGGSLIVNVLSARAYLQQQLQIKNIDNATSLALALTQLDKDPMTVELLVSAQFDAGHYRFIRIVSPTGETLVERVFEGEVVGAPSWFAQLIPLEAEPGRAQVQDGWRQFGTVVLASNEQFAYKNLWQGTLDLLLWFVLGALFTGLLGSYALRVITRPLGAVVQQAQAISERRFLTQPEPRTPELRAVSRAMNDMAGRIQAMFADESTRLEALSKRVNLDPVTGLANREHFLSYLREALSGEQFGSAGTLVLVRLAHLNELNAKFGHQRADQLLRALGSVLQGCDQENPGQRSGRIKGGEFAIVCPTLASPTEAAQLLYERLWRNWLPDWEPEFPDLFHLAAVGYVRPQSLPDLLTRADQALALARTKGPNRWHADEREDAGQFSLPAERWRTLLTEAVHGGRLSLAFYPVVQRDPKQPLHQEGMIRLRLGSEGQLLSAGDFMPMAASLNLTAPIDLGVVQLALEHLRQVSGDVAVNLSAETIADFGFRNQLVQLLQGFAPLCPRLLFEVPEYGVYKQFDAFCDLVRSLKVLGCRVGIEYFGQQFASNGKLAGLGLDYIKVHPSFVRGIGQNPGNQEFLRGLCTMAHALGITVIAQGVESADDLPLLAQLGFDGATGPGVTGD</sequence>
<dbReference type="Gene3D" id="3.20.20.450">
    <property type="entry name" value="EAL domain"/>
    <property type="match status" value="1"/>
</dbReference>
<dbReference type="RefSeq" id="WP_029463012.1">
    <property type="nucleotide sequence ID" value="NZ_AP014568.1"/>
</dbReference>
<dbReference type="HOGENOM" id="CLU_000445_109_1_4"/>
<dbReference type="CDD" id="cd06225">
    <property type="entry name" value="HAMP"/>
    <property type="match status" value="1"/>
</dbReference>
<feature type="transmembrane region" description="Helical" evidence="1">
    <location>
        <begin position="150"/>
        <end position="169"/>
    </location>
</feature>
<dbReference type="Gene3D" id="6.20.270.20">
    <property type="entry name" value="LapD/MoxY periplasmic domain"/>
    <property type="match status" value="1"/>
</dbReference>
<dbReference type="InterPro" id="IPR003660">
    <property type="entry name" value="HAMP_dom"/>
</dbReference>
<feature type="domain" description="GGDEF" evidence="4">
    <location>
        <begin position="263"/>
        <end position="395"/>
    </location>
</feature>
<evidence type="ECO:0000259" key="2">
    <source>
        <dbReference type="PROSITE" id="PS50883"/>
    </source>
</evidence>
<dbReference type="Pfam" id="PF16448">
    <property type="entry name" value="LapD_MoxY_N"/>
    <property type="match status" value="1"/>
</dbReference>
<organism evidence="5 6">
    <name type="scientific">Serpentinimonas raichei</name>
    <dbReference type="NCBI Taxonomy" id="1458425"/>
    <lineage>
        <taxon>Bacteria</taxon>
        <taxon>Pseudomonadati</taxon>
        <taxon>Pseudomonadota</taxon>
        <taxon>Betaproteobacteria</taxon>
        <taxon>Burkholderiales</taxon>
        <taxon>Comamonadaceae</taxon>
        <taxon>Serpentinimonas</taxon>
    </lineage>
</organism>
<dbReference type="GO" id="GO:0071111">
    <property type="term" value="F:cyclic-guanylate-specific phosphodiesterase activity"/>
    <property type="evidence" value="ECO:0007669"/>
    <property type="project" value="InterPro"/>
</dbReference>
<dbReference type="PANTHER" id="PTHR33121">
    <property type="entry name" value="CYCLIC DI-GMP PHOSPHODIESTERASE PDEF"/>
    <property type="match status" value="1"/>
</dbReference>
<accession>A0A060NKC6</accession>
<dbReference type="Gene3D" id="3.30.110.200">
    <property type="match status" value="1"/>
</dbReference>
<dbReference type="Pfam" id="PF00990">
    <property type="entry name" value="GGDEF"/>
    <property type="match status" value="1"/>
</dbReference>
<dbReference type="EMBL" id="AP014568">
    <property type="protein sequence ID" value="BAO79858.1"/>
    <property type="molecule type" value="Genomic_DNA"/>
</dbReference>
<keyword evidence="1" id="KW-0812">Transmembrane</keyword>
<dbReference type="CDD" id="cd01948">
    <property type="entry name" value="EAL"/>
    <property type="match status" value="1"/>
</dbReference>
<dbReference type="Pfam" id="PF00672">
    <property type="entry name" value="HAMP"/>
    <property type="match status" value="1"/>
</dbReference>
<dbReference type="PROSITE" id="PS50883">
    <property type="entry name" value="EAL"/>
    <property type="match status" value="1"/>
</dbReference>
<feature type="domain" description="HAMP" evidence="3">
    <location>
        <begin position="170"/>
        <end position="221"/>
    </location>
</feature>
<dbReference type="GO" id="GO:0007165">
    <property type="term" value="P:signal transduction"/>
    <property type="evidence" value="ECO:0007669"/>
    <property type="project" value="InterPro"/>
</dbReference>
<dbReference type="OrthoDB" id="5894408at2"/>
<keyword evidence="6" id="KW-1185">Reference proteome</keyword>
<dbReference type="SMART" id="SM00267">
    <property type="entry name" value="GGDEF"/>
    <property type="match status" value="1"/>
</dbReference>
<name>A0A060NKC6_9BURK</name>
<dbReference type="InterPro" id="IPR000160">
    <property type="entry name" value="GGDEF_dom"/>
</dbReference>
<keyword evidence="1" id="KW-0472">Membrane</keyword>
<dbReference type="KEGG" id="cbaa:SRAA_0004"/>
<dbReference type="GO" id="GO:0016020">
    <property type="term" value="C:membrane"/>
    <property type="evidence" value="ECO:0007669"/>
    <property type="project" value="InterPro"/>
</dbReference>
<dbReference type="SMART" id="SM00304">
    <property type="entry name" value="HAMP"/>
    <property type="match status" value="1"/>
</dbReference>
<dbReference type="InterPro" id="IPR050706">
    <property type="entry name" value="Cyclic-di-GMP_PDE-like"/>
</dbReference>
<evidence type="ECO:0000256" key="1">
    <source>
        <dbReference type="SAM" id="Phobius"/>
    </source>
</evidence>
<dbReference type="InterPro" id="IPR001633">
    <property type="entry name" value="EAL_dom"/>
</dbReference>
<dbReference type="InterPro" id="IPR042461">
    <property type="entry name" value="LapD_MoxY_peri_C"/>
</dbReference>
<dbReference type="Gene3D" id="3.30.70.270">
    <property type="match status" value="1"/>
</dbReference>
<dbReference type="CDD" id="cd01949">
    <property type="entry name" value="GGDEF"/>
    <property type="match status" value="1"/>
</dbReference>
<dbReference type="SMART" id="SM00052">
    <property type="entry name" value="EAL"/>
    <property type="match status" value="1"/>
</dbReference>
<protein>
    <recommendedName>
        <fullName evidence="7">GGDEF domain-containing protein</fullName>
    </recommendedName>
</protein>
<dbReference type="PROSITE" id="PS50887">
    <property type="entry name" value="GGDEF"/>
    <property type="match status" value="1"/>
</dbReference>
<dbReference type="Pfam" id="PF00563">
    <property type="entry name" value="EAL"/>
    <property type="match status" value="1"/>
</dbReference>
<dbReference type="Proteomes" id="UP000067461">
    <property type="component" value="Chromosome"/>
</dbReference>
<dbReference type="PROSITE" id="PS50885">
    <property type="entry name" value="HAMP"/>
    <property type="match status" value="1"/>
</dbReference>
<proteinExistence type="predicted"/>
<feature type="transmembrane region" description="Helical" evidence="1">
    <location>
        <begin position="6"/>
        <end position="28"/>
    </location>
</feature>
<dbReference type="SUPFAM" id="SSF55073">
    <property type="entry name" value="Nucleotide cyclase"/>
    <property type="match status" value="1"/>
</dbReference>
<feature type="domain" description="EAL" evidence="2">
    <location>
        <begin position="405"/>
        <end position="640"/>
    </location>
</feature>
<evidence type="ECO:0000259" key="4">
    <source>
        <dbReference type="PROSITE" id="PS50887"/>
    </source>
</evidence>